<dbReference type="OrthoDB" id="5398572at2759"/>
<sequence length="780" mass="86567">MATRRAAKAAEATASAPSPAVTRRKTRQQAAEPAATMPAPEIKPIIPYPRRNVRRPADAESIASVRSTHTNATATVYEMPTPGFHRLAALARGASTPGVRKRVSDAASVISTMTDSTPAMREARSGLMKSFFPRLSAATRDLQNHLEQQDAVDEEIWDTQLEFYYQAFDSYKQHYADSGMPYINGQEVLSRIGCPVNSPAWQRAMRIISTANLTDLQYTLVQLNIEDRLSELQTLDSAFPSRFYPDESLNDNEYSFEQALEIRTQTFIATIQDVGQHEDPFGLLARVFCDGEAASQDFKRALDLGPYEPLAGVDLNDDANSNLRGRYKTRLASIRSLLSPKANEYNVAQLQEHFNLQEFWNNLKDWIKACQAALQNPGSQEAASQASAAAQHDAPAVMDSQEDLESQGESQLDSQNDSEIMSQPIVRAAPASSAQRIPWNQDSIKFLRSREQDINQPELASERGSVVSDYPVFSNEAIIKRSQQHILDQQQQQQSSPQPTARTTAVAASPSSSAAPAPGQKRFFDQIQASSQDDPFEDDDPFESDPRVPDSQKRGLMPPPPQSSLPNKRVRIEHRPAYGERPRAPPSSSSASASAAPRAKIPRPPAPSSSYPPVSTGATAVADDEDDDDDEIDHEAVSSQARAMTAVSRRRAGPQTRTPWSRNDTRTLIRAVHSFEAKWSKMQKAIDEGRLPFEHPRDQQGLRDKARLIKVDFLKEDFADFLDVPFLRTDTLLPPGFDLVVLGKKEAEAVRAVGKNPDRKEMDVDEFKRPVNTEYQPSQE</sequence>
<gene>
    <name evidence="2" type="ORF">E0L32_005409</name>
</gene>
<evidence type="ECO:0000256" key="1">
    <source>
        <dbReference type="SAM" id="MobiDB-lite"/>
    </source>
</evidence>
<feature type="compositionally biased region" description="Acidic residues" evidence="1">
    <location>
        <begin position="534"/>
        <end position="543"/>
    </location>
</feature>
<comment type="caution">
    <text evidence="2">The sequence shown here is derived from an EMBL/GenBank/DDBJ whole genome shotgun (WGS) entry which is preliminary data.</text>
</comment>
<feature type="region of interest" description="Disordered" evidence="1">
    <location>
        <begin position="381"/>
        <end position="417"/>
    </location>
</feature>
<accession>A0A507AUG0</accession>
<evidence type="ECO:0000313" key="2">
    <source>
        <dbReference type="EMBL" id="TPX14445.1"/>
    </source>
</evidence>
<feature type="region of interest" description="Disordered" evidence="1">
    <location>
        <begin position="753"/>
        <end position="780"/>
    </location>
</feature>
<feature type="compositionally biased region" description="Basic and acidic residues" evidence="1">
    <location>
        <begin position="756"/>
        <end position="771"/>
    </location>
</feature>
<feature type="compositionally biased region" description="Basic and acidic residues" evidence="1">
    <location>
        <begin position="573"/>
        <end position="583"/>
    </location>
</feature>
<organism evidence="2 3">
    <name type="scientific">Thyridium curvatum</name>
    <dbReference type="NCBI Taxonomy" id="1093900"/>
    <lineage>
        <taxon>Eukaryota</taxon>
        <taxon>Fungi</taxon>
        <taxon>Dikarya</taxon>
        <taxon>Ascomycota</taxon>
        <taxon>Pezizomycotina</taxon>
        <taxon>Sordariomycetes</taxon>
        <taxon>Sordariomycetidae</taxon>
        <taxon>Thyridiales</taxon>
        <taxon>Thyridiaceae</taxon>
        <taxon>Thyridium</taxon>
    </lineage>
</organism>
<feature type="compositionally biased region" description="Basic and acidic residues" evidence="1">
    <location>
        <begin position="544"/>
        <end position="553"/>
    </location>
</feature>
<feature type="compositionally biased region" description="Low complexity" evidence="1">
    <location>
        <begin position="586"/>
        <end position="599"/>
    </location>
</feature>
<protein>
    <submittedName>
        <fullName evidence="2">Uncharacterized protein</fullName>
    </submittedName>
</protein>
<feature type="compositionally biased region" description="Low complexity" evidence="1">
    <location>
        <begin position="381"/>
        <end position="396"/>
    </location>
</feature>
<dbReference type="AlphaFoldDB" id="A0A507AUG0"/>
<proteinExistence type="predicted"/>
<name>A0A507AUG0_9PEZI</name>
<dbReference type="EMBL" id="SKBQ01000028">
    <property type="protein sequence ID" value="TPX14445.1"/>
    <property type="molecule type" value="Genomic_DNA"/>
</dbReference>
<dbReference type="Proteomes" id="UP000319257">
    <property type="component" value="Unassembled WGS sequence"/>
</dbReference>
<feature type="region of interest" description="Disordered" evidence="1">
    <location>
        <begin position="1"/>
        <end position="42"/>
    </location>
</feature>
<dbReference type="GeneID" id="41972856"/>
<feature type="compositionally biased region" description="Low complexity" evidence="1">
    <location>
        <begin position="489"/>
        <end position="518"/>
    </location>
</feature>
<reference evidence="2 3" key="1">
    <citation type="submission" date="2019-06" db="EMBL/GenBank/DDBJ databases">
        <title>Draft genome sequence of the filamentous fungus Phialemoniopsis curvata isolated from diesel fuel.</title>
        <authorList>
            <person name="Varaljay V.A."/>
            <person name="Lyon W.J."/>
            <person name="Crouch A.L."/>
            <person name="Drake C.E."/>
            <person name="Hollomon J.M."/>
            <person name="Nadeau L.J."/>
            <person name="Nunn H.S."/>
            <person name="Stevenson B.S."/>
            <person name="Bojanowski C.L."/>
            <person name="Crookes-Goodson W.J."/>
        </authorList>
    </citation>
    <scope>NUCLEOTIDE SEQUENCE [LARGE SCALE GENOMIC DNA]</scope>
    <source>
        <strain evidence="2 3">D216</strain>
    </source>
</reference>
<evidence type="ECO:0000313" key="3">
    <source>
        <dbReference type="Proteomes" id="UP000319257"/>
    </source>
</evidence>
<feature type="compositionally biased region" description="Low complexity" evidence="1">
    <location>
        <begin position="1"/>
        <end position="20"/>
    </location>
</feature>
<dbReference type="InParanoid" id="A0A507AUG0"/>
<keyword evidence="3" id="KW-1185">Reference proteome</keyword>
<feature type="compositionally biased region" description="Low complexity" evidence="1">
    <location>
        <begin position="30"/>
        <end position="40"/>
    </location>
</feature>
<feature type="region of interest" description="Disordered" evidence="1">
    <location>
        <begin position="485"/>
        <end position="664"/>
    </location>
</feature>
<dbReference type="RefSeq" id="XP_030996156.1">
    <property type="nucleotide sequence ID" value="XM_031139928.1"/>
</dbReference>
<dbReference type="STRING" id="1093900.A0A507AUG0"/>
<feature type="compositionally biased region" description="Acidic residues" evidence="1">
    <location>
        <begin position="622"/>
        <end position="633"/>
    </location>
</feature>
<feature type="compositionally biased region" description="Polar residues" evidence="1">
    <location>
        <begin position="407"/>
        <end position="417"/>
    </location>
</feature>